<dbReference type="GO" id="GO:0006457">
    <property type="term" value="P:protein folding"/>
    <property type="evidence" value="ECO:0007669"/>
    <property type="project" value="InterPro"/>
</dbReference>
<evidence type="ECO:0000313" key="7">
    <source>
        <dbReference type="EMBL" id="OGF81910.1"/>
    </source>
</evidence>
<evidence type="ECO:0000259" key="6">
    <source>
        <dbReference type="PROSITE" id="PS50072"/>
    </source>
</evidence>
<organism evidence="7 8">
    <name type="scientific">Candidatus Giovannonibacteria bacterium RIFCSPLOWO2_01_FULL_45_34</name>
    <dbReference type="NCBI Taxonomy" id="1798351"/>
    <lineage>
        <taxon>Bacteria</taxon>
        <taxon>Candidatus Giovannoniibacteriota</taxon>
    </lineage>
</organism>
<comment type="catalytic activity">
    <reaction evidence="5">
        <text>[protein]-peptidylproline (omega=180) = [protein]-peptidylproline (omega=0)</text>
        <dbReference type="Rhea" id="RHEA:16237"/>
        <dbReference type="Rhea" id="RHEA-COMP:10747"/>
        <dbReference type="Rhea" id="RHEA-COMP:10748"/>
        <dbReference type="ChEBI" id="CHEBI:83833"/>
        <dbReference type="ChEBI" id="CHEBI:83834"/>
        <dbReference type="EC" id="5.2.1.8"/>
    </reaction>
</comment>
<evidence type="ECO:0000256" key="2">
    <source>
        <dbReference type="ARBA" id="ARBA00007365"/>
    </source>
</evidence>
<comment type="similarity">
    <text evidence="2 5">Belongs to the cyclophilin-type PPIase family.</text>
</comment>
<protein>
    <recommendedName>
        <fullName evidence="5">Peptidyl-prolyl cis-trans isomerase</fullName>
        <shortName evidence="5">PPIase</shortName>
        <ecNumber evidence="5">5.2.1.8</ecNumber>
    </recommendedName>
</protein>
<dbReference type="InterPro" id="IPR024936">
    <property type="entry name" value="Cyclophilin-type_PPIase"/>
</dbReference>
<feature type="domain" description="PPIase cyclophilin-type" evidence="6">
    <location>
        <begin position="1"/>
        <end position="152"/>
    </location>
</feature>
<dbReference type="PIRSF" id="PIRSF001467">
    <property type="entry name" value="Peptidylpro_ismrse"/>
    <property type="match status" value="1"/>
</dbReference>
<dbReference type="Proteomes" id="UP000178114">
    <property type="component" value="Unassembled WGS sequence"/>
</dbReference>
<dbReference type="PROSITE" id="PS50072">
    <property type="entry name" value="CSA_PPIASE_2"/>
    <property type="match status" value="1"/>
</dbReference>
<evidence type="ECO:0000256" key="4">
    <source>
        <dbReference type="ARBA" id="ARBA00023235"/>
    </source>
</evidence>
<proteinExistence type="inferred from homology"/>
<dbReference type="PROSITE" id="PS00170">
    <property type="entry name" value="CSA_PPIASE_1"/>
    <property type="match status" value="1"/>
</dbReference>
<dbReference type="Pfam" id="PF00160">
    <property type="entry name" value="Pro_isomerase"/>
    <property type="match status" value="1"/>
</dbReference>
<accession>A0A1F5X222</accession>
<dbReference type="InterPro" id="IPR002130">
    <property type="entry name" value="Cyclophilin-type_PPIase_dom"/>
</dbReference>
<dbReference type="PANTHER" id="PTHR45625">
    <property type="entry name" value="PEPTIDYL-PROLYL CIS-TRANS ISOMERASE-RELATED"/>
    <property type="match status" value="1"/>
</dbReference>
<dbReference type="AlphaFoldDB" id="A0A1F5X222"/>
<reference evidence="7 8" key="1">
    <citation type="journal article" date="2016" name="Nat. Commun.">
        <title>Thousands of microbial genomes shed light on interconnected biogeochemical processes in an aquifer system.</title>
        <authorList>
            <person name="Anantharaman K."/>
            <person name="Brown C.T."/>
            <person name="Hug L.A."/>
            <person name="Sharon I."/>
            <person name="Castelle C.J."/>
            <person name="Probst A.J."/>
            <person name="Thomas B.C."/>
            <person name="Singh A."/>
            <person name="Wilkins M.J."/>
            <person name="Karaoz U."/>
            <person name="Brodie E.L."/>
            <person name="Williams K.H."/>
            <person name="Hubbard S.S."/>
            <person name="Banfield J.F."/>
        </authorList>
    </citation>
    <scope>NUCLEOTIDE SEQUENCE [LARGE SCALE GENOMIC DNA]</scope>
</reference>
<dbReference type="EMBL" id="MFID01000002">
    <property type="protein sequence ID" value="OGF81910.1"/>
    <property type="molecule type" value="Genomic_DNA"/>
</dbReference>
<evidence type="ECO:0000256" key="3">
    <source>
        <dbReference type="ARBA" id="ARBA00023110"/>
    </source>
</evidence>
<evidence type="ECO:0000256" key="5">
    <source>
        <dbReference type="RuleBase" id="RU363019"/>
    </source>
</evidence>
<keyword evidence="3 5" id="KW-0697">Rotamase</keyword>
<sequence length="158" mass="16912">MIILSTNLGDISFETYNADAPKAVENFIALVKKGFYNGVIFHRVIKGFMIQGGDPTGTGRGGPGYTFADELNPATVSYKAGYKKGVVAMANSGPNTNGSQFFIMLADYPLPNDYTIFGKVVSGQDVVDKIGLSKTDANDKPLTDAVIKSVKVEDFASR</sequence>
<dbReference type="PRINTS" id="PR00153">
    <property type="entry name" value="CSAPPISMRASE"/>
</dbReference>
<dbReference type="PANTHER" id="PTHR45625:SF4">
    <property type="entry name" value="PEPTIDYLPROLYL ISOMERASE DOMAIN AND WD REPEAT-CONTAINING PROTEIN 1"/>
    <property type="match status" value="1"/>
</dbReference>
<dbReference type="InterPro" id="IPR029000">
    <property type="entry name" value="Cyclophilin-like_dom_sf"/>
</dbReference>
<dbReference type="GO" id="GO:0003755">
    <property type="term" value="F:peptidyl-prolyl cis-trans isomerase activity"/>
    <property type="evidence" value="ECO:0007669"/>
    <property type="project" value="UniProtKB-UniRule"/>
</dbReference>
<evidence type="ECO:0000256" key="1">
    <source>
        <dbReference type="ARBA" id="ARBA00002388"/>
    </source>
</evidence>
<gene>
    <name evidence="7" type="ORF">A2930_00270</name>
</gene>
<keyword evidence="4 5" id="KW-0413">Isomerase</keyword>
<comment type="caution">
    <text evidence="7">The sequence shown here is derived from an EMBL/GenBank/DDBJ whole genome shotgun (WGS) entry which is preliminary data.</text>
</comment>
<name>A0A1F5X222_9BACT</name>
<comment type="function">
    <text evidence="1 5">PPIases accelerate the folding of proteins. It catalyzes the cis-trans isomerization of proline imidic peptide bonds in oligopeptides.</text>
</comment>
<dbReference type="InterPro" id="IPR044666">
    <property type="entry name" value="Cyclophilin_A-like"/>
</dbReference>
<dbReference type="Gene3D" id="2.40.100.10">
    <property type="entry name" value="Cyclophilin-like"/>
    <property type="match status" value="1"/>
</dbReference>
<dbReference type="CDD" id="cd00317">
    <property type="entry name" value="cyclophilin"/>
    <property type="match status" value="1"/>
</dbReference>
<dbReference type="STRING" id="1798351.A2930_00270"/>
<dbReference type="SUPFAM" id="SSF50891">
    <property type="entry name" value="Cyclophilin-like"/>
    <property type="match status" value="1"/>
</dbReference>
<dbReference type="InterPro" id="IPR020892">
    <property type="entry name" value="Cyclophilin-type_PPIase_CS"/>
</dbReference>
<evidence type="ECO:0000313" key="8">
    <source>
        <dbReference type="Proteomes" id="UP000178114"/>
    </source>
</evidence>
<dbReference type="EC" id="5.2.1.8" evidence="5"/>